<evidence type="ECO:0000256" key="4">
    <source>
        <dbReference type="ARBA" id="ARBA00022989"/>
    </source>
</evidence>
<evidence type="ECO:0000256" key="5">
    <source>
        <dbReference type="ARBA" id="ARBA00023136"/>
    </source>
</evidence>
<dbReference type="PANTHER" id="PTHR22911:SF6">
    <property type="entry name" value="SOLUTE CARRIER FAMILY 35 MEMBER G1"/>
    <property type="match status" value="1"/>
</dbReference>
<feature type="transmembrane region" description="Helical" evidence="6">
    <location>
        <begin position="190"/>
        <end position="208"/>
    </location>
</feature>
<feature type="transmembrane region" description="Helical" evidence="6">
    <location>
        <begin position="160"/>
        <end position="178"/>
    </location>
</feature>
<organism evidence="8 9">
    <name type="scientific">Celeribacter baekdonensis</name>
    <dbReference type="NCBI Taxonomy" id="875171"/>
    <lineage>
        <taxon>Bacteria</taxon>
        <taxon>Pseudomonadati</taxon>
        <taxon>Pseudomonadota</taxon>
        <taxon>Alphaproteobacteria</taxon>
        <taxon>Rhodobacterales</taxon>
        <taxon>Roseobacteraceae</taxon>
        <taxon>Celeribacter</taxon>
    </lineage>
</organism>
<comment type="subcellular location">
    <subcellularLocation>
        <location evidence="1">Membrane</location>
        <topology evidence="1">Multi-pass membrane protein</topology>
    </subcellularLocation>
</comment>
<evidence type="ECO:0000313" key="9">
    <source>
        <dbReference type="Proteomes" id="UP000182284"/>
    </source>
</evidence>
<dbReference type="InterPro" id="IPR037185">
    <property type="entry name" value="EmrE-like"/>
</dbReference>
<feature type="transmembrane region" description="Helical" evidence="6">
    <location>
        <begin position="256"/>
        <end position="289"/>
    </location>
</feature>
<dbReference type="EMBL" id="FNBL01000001">
    <property type="protein sequence ID" value="SDE91924.1"/>
    <property type="molecule type" value="Genomic_DNA"/>
</dbReference>
<dbReference type="SUPFAM" id="SSF103481">
    <property type="entry name" value="Multidrug resistance efflux transporter EmrE"/>
    <property type="match status" value="2"/>
</dbReference>
<dbReference type="Pfam" id="PF00892">
    <property type="entry name" value="EamA"/>
    <property type="match status" value="2"/>
</dbReference>
<accession>A0A1G7GV20</accession>
<feature type="domain" description="EamA" evidence="7">
    <location>
        <begin position="17"/>
        <end position="150"/>
    </location>
</feature>
<feature type="transmembrane region" description="Helical" evidence="6">
    <location>
        <begin position="133"/>
        <end position="153"/>
    </location>
</feature>
<dbReference type="InterPro" id="IPR000620">
    <property type="entry name" value="EamA_dom"/>
</dbReference>
<name>A0A1G7GV20_9RHOB</name>
<gene>
    <name evidence="8" type="ORF">SAMN04488117_101726</name>
</gene>
<reference evidence="8 9" key="1">
    <citation type="submission" date="2016-10" db="EMBL/GenBank/DDBJ databases">
        <authorList>
            <person name="de Groot N.N."/>
        </authorList>
    </citation>
    <scope>NUCLEOTIDE SEQUENCE [LARGE SCALE GENOMIC DNA]</scope>
    <source>
        <strain evidence="8 9">DSM 27375</strain>
    </source>
</reference>
<evidence type="ECO:0000313" key="8">
    <source>
        <dbReference type="EMBL" id="SDE91924.1"/>
    </source>
</evidence>
<evidence type="ECO:0000256" key="3">
    <source>
        <dbReference type="ARBA" id="ARBA00022692"/>
    </source>
</evidence>
<comment type="similarity">
    <text evidence="2">Belongs to the drug/metabolite transporter (DMT) superfamily. 10 TMS drug/metabolite exporter (DME) (TC 2.A.7.3) family.</text>
</comment>
<keyword evidence="3 6" id="KW-0812">Transmembrane</keyword>
<feature type="transmembrane region" description="Helical" evidence="6">
    <location>
        <begin position="108"/>
        <end position="127"/>
    </location>
</feature>
<protein>
    <submittedName>
        <fullName evidence="8">EamA-like transporter family protein</fullName>
    </submittedName>
</protein>
<feature type="transmembrane region" description="Helical" evidence="6">
    <location>
        <begin position="20"/>
        <end position="38"/>
    </location>
</feature>
<keyword evidence="5 6" id="KW-0472">Membrane</keyword>
<feature type="transmembrane region" description="Helical" evidence="6">
    <location>
        <begin position="215"/>
        <end position="236"/>
    </location>
</feature>
<dbReference type="AlphaFoldDB" id="A0A1G7GV20"/>
<evidence type="ECO:0000256" key="6">
    <source>
        <dbReference type="SAM" id="Phobius"/>
    </source>
</evidence>
<sequence>MTRSPSGLWATLGPARAGALLMILAGALFAVINTLTQYVTMMQGVPSARLAFWQYFIALLFSAPWVIRHGLRAMATNSLWSHLMRVAAATIGVQLWIAGLAHVPIWQAIALIMLSPFFVTLGAGLILREDTSLARWLAVTLGFVGGMIILAPWSERFSIYALYPVGAAAFWALTSLLTKRMTRTETPESLTVYLLLLLTPVNFGLALGDGIALDLGLSGGIVLLAGVLTAMAQYAIAKAYSIADAAYLQPFDHLKLPLNVVLGVAAFGFVPPGSMWIGSLMILSASFYLLRQESRNAQMAAA</sequence>
<evidence type="ECO:0000256" key="1">
    <source>
        <dbReference type="ARBA" id="ARBA00004141"/>
    </source>
</evidence>
<feature type="domain" description="EamA" evidence="7">
    <location>
        <begin position="161"/>
        <end position="289"/>
    </location>
</feature>
<dbReference type="RefSeq" id="WP_074641087.1">
    <property type="nucleotide sequence ID" value="NZ_FNBL01000001.1"/>
</dbReference>
<feature type="transmembrane region" description="Helical" evidence="6">
    <location>
        <begin position="50"/>
        <end position="67"/>
    </location>
</feature>
<evidence type="ECO:0000256" key="2">
    <source>
        <dbReference type="ARBA" id="ARBA00009853"/>
    </source>
</evidence>
<proteinExistence type="inferred from homology"/>
<feature type="transmembrane region" description="Helical" evidence="6">
    <location>
        <begin position="79"/>
        <end position="101"/>
    </location>
</feature>
<keyword evidence="4 6" id="KW-1133">Transmembrane helix</keyword>
<dbReference type="GO" id="GO:0016020">
    <property type="term" value="C:membrane"/>
    <property type="evidence" value="ECO:0007669"/>
    <property type="project" value="UniProtKB-SubCell"/>
</dbReference>
<dbReference type="OrthoDB" id="9812899at2"/>
<dbReference type="PANTHER" id="PTHR22911">
    <property type="entry name" value="ACYL-MALONYL CONDENSING ENZYME-RELATED"/>
    <property type="match status" value="1"/>
</dbReference>
<evidence type="ECO:0000259" key="7">
    <source>
        <dbReference type="Pfam" id="PF00892"/>
    </source>
</evidence>
<dbReference type="Proteomes" id="UP000182284">
    <property type="component" value="Unassembled WGS sequence"/>
</dbReference>